<gene>
    <name evidence="2" type="ORF">NCCP691_39440</name>
</gene>
<dbReference type="PANTHER" id="PTHR35585">
    <property type="entry name" value="HHE DOMAIN PROTEIN (AFU_ORTHOLOGUE AFUA_4G00730)"/>
    <property type="match status" value="1"/>
</dbReference>
<accession>A0ABQ4QAU9</accession>
<comment type="caution">
    <text evidence="2">The sequence shown here is derived from an EMBL/GenBank/DDBJ whole genome shotgun (WGS) entry which is preliminary data.</text>
</comment>
<dbReference type="PANTHER" id="PTHR35585:SF1">
    <property type="entry name" value="HHE DOMAIN PROTEIN (AFU_ORTHOLOGUE AFUA_4G00730)"/>
    <property type="match status" value="1"/>
</dbReference>
<organism evidence="2 3">
    <name type="scientific">Noviherbaspirillum aridicola</name>
    <dbReference type="NCBI Taxonomy" id="2849687"/>
    <lineage>
        <taxon>Bacteria</taxon>
        <taxon>Pseudomonadati</taxon>
        <taxon>Pseudomonadota</taxon>
        <taxon>Betaproteobacteria</taxon>
        <taxon>Burkholderiales</taxon>
        <taxon>Oxalobacteraceae</taxon>
        <taxon>Noviherbaspirillum</taxon>
    </lineage>
</organism>
<keyword evidence="3" id="KW-1185">Reference proteome</keyword>
<protein>
    <recommendedName>
        <fullName evidence="1">Hemerythrin-like domain-containing protein</fullName>
    </recommendedName>
</protein>
<dbReference type="RefSeq" id="WP_220810340.1">
    <property type="nucleotide sequence ID" value="NZ_BPMK01000022.1"/>
</dbReference>
<dbReference type="EMBL" id="BPMK01000022">
    <property type="protein sequence ID" value="GIZ53930.1"/>
    <property type="molecule type" value="Genomic_DNA"/>
</dbReference>
<sequence length="166" mass="19113">MDSTMNEGNNSFPVDRPVEALLRDHQMVRTLVESYRNTDSDQVKINAAEQILMLLETHSLLEEGVFYPGVRDVNPEMIDHFEQEHQKTDEMLAELKRISLSDPQAFTIFEQVVEATLHHIEEEENEFFPQLEQANMDMTPLGLQMQAHEANLAHIQAQANQQGARR</sequence>
<evidence type="ECO:0000313" key="3">
    <source>
        <dbReference type="Proteomes" id="UP000887222"/>
    </source>
</evidence>
<dbReference type="Pfam" id="PF01814">
    <property type="entry name" value="Hemerythrin"/>
    <property type="match status" value="1"/>
</dbReference>
<dbReference type="Gene3D" id="1.20.120.520">
    <property type="entry name" value="nmb1532 protein domain like"/>
    <property type="match status" value="1"/>
</dbReference>
<dbReference type="Proteomes" id="UP000887222">
    <property type="component" value="Unassembled WGS sequence"/>
</dbReference>
<evidence type="ECO:0000313" key="2">
    <source>
        <dbReference type="EMBL" id="GIZ53930.1"/>
    </source>
</evidence>
<feature type="domain" description="Hemerythrin-like" evidence="1">
    <location>
        <begin position="17"/>
        <end position="131"/>
    </location>
</feature>
<dbReference type="InterPro" id="IPR012312">
    <property type="entry name" value="Hemerythrin-like"/>
</dbReference>
<name>A0ABQ4QAU9_9BURK</name>
<evidence type="ECO:0000259" key="1">
    <source>
        <dbReference type="Pfam" id="PF01814"/>
    </source>
</evidence>
<reference evidence="2 3" key="1">
    <citation type="journal article" date="2022" name="Int. J. Syst. Evol. Microbiol.">
        <title>Noviherbaspirillum aridicola sp. nov., isolated from an arid soil in Pakistan.</title>
        <authorList>
            <person name="Khan I.U."/>
            <person name="Saqib M."/>
            <person name="Amin A."/>
            <person name="Hussain F."/>
            <person name="Li L."/>
            <person name="Liu Y.H."/>
            <person name="Fang B.Z."/>
            <person name="Ahmed I."/>
            <person name="Li W.J."/>
        </authorList>
    </citation>
    <scope>NUCLEOTIDE SEQUENCE [LARGE SCALE GENOMIC DNA]</scope>
    <source>
        <strain evidence="2 3">NCCP-691</strain>
    </source>
</reference>
<proteinExistence type="predicted"/>